<proteinExistence type="predicted"/>
<evidence type="ECO:0000313" key="2">
    <source>
        <dbReference type="Proteomes" id="UP000251314"/>
    </source>
</evidence>
<reference evidence="1 2" key="1">
    <citation type="submission" date="2018-01" db="EMBL/GenBank/DDBJ databases">
        <title>Draft genome of the strawberry crown rot pathogen Phytophthora cactorum.</title>
        <authorList>
            <person name="Armitage A.D."/>
            <person name="Lysoe E."/>
            <person name="Nellist C.F."/>
            <person name="Harrison R.J."/>
            <person name="Brurberg M.B."/>
        </authorList>
    </citation>
    <scope>NUCLEOTIDE SEQUENCE [LARGE SCALE GENOMIC DNA]</scope>
    <source>
        <strain evidence="1 2">10300</strain>
    </source>
</reference>
<name>A0A329SIJ1_9STRA</name>
<protein>
    <submittedName>
        <fullName evidence="1">Uncharacterized protein</fullName>
    </submittedName>
</protein>
<accession>A0A329SIJ1</accession>
<dbReference type="EMBL" id="MJFZ01000135">
    <property type="protein sequence ID" value="RAW36559.1"/>
    <property type="molecule type" value="Genomic_DNA"/>
</dbReference>
<dbReference type="STRING" id="29920.A0A329SIJ1"/>
<dbReference type="VEuPathDB" id="FungiDB:PC110_g7169"/>
<dbReference type="Proteomes" id="UP000251314">
    <property type="component" value="Unassembled WGS sequence"/>
</dbReference>
<evidence type="ECO:0000313" key="1">
    <source>
        <dbReference type="EMBL" id="RAW36559.1"/>
    </source>
</evidence>
<keyword evidence="2" id="KW-1185">Reference proteome</keyword>
<gene>
    <name evidence="1" type="ORF">PC110_g7169</name>
</gene>
<sequence>MRLCSMVEPMIAQARTRYIDKTADPELASARTKQVVTLSVVGTKCQRMTEGSLKANGQQLAIYEGGHAMTVTEELFKSCVEATTTSLSSDE</sequence>
<organism evidence="1 2">
    <name type="scientific">Phytophthora cactorum</name>
    <dbReference type="NCBI Taxonomy" id="29920"/>
    <lineage>
        <taxon>Eukaryota</taxon>
        <taxon>Sar</taxon>
        <taxon>Stramenopiles</taxon>
        <taxon>Oomycota</taxon>
        <taxon>Peronosporomycetes</taxon>
        <taxon>Peronosporales</taxon>
        <taxon>Peronosporaceae</taxon>
        <taxon>Phytophthora</taxon>
    </lineage>
</organism>
<dbReference type="AlphaFoldDB" id="A0A329SIJ1"/>
<comment type="caution">
    <text evidence="1">The sequence shown here is derived from an EMBL/GenBank/DDBJ whole genome shotgun (WGS) entry which is preliminary data.</text>
</comment>